<protein>
    <submittedName>
        <fullName evidence="2">Uncharacterized protein</fullName>
    </submittedName>
</protein>
<feature type="compositionally biased region" description="Low complexity" evidence="1">
    <location>
        <begin position="8"/>
        <end position="40"/>
    </location>
</feature>
<comment type="caution">
    <text evidence="2">The sequence shown here is derived from an EMBL/GenBank/DDBJ whole genome shotgun (WGS) entry which is preliminary data.</text>
</comment>
<feature type="compositionally biased region" description="Basic and acidic residues" evidence="1">
    <location>
        <begin position="44"/>
        <end position="61"/>
    </location>
</feature>
<dbReference type="EMBL" id="LXQA010642535">
    <property type="protein sequence ID" value="MCI63730.1"/>
    <property type="molecule type" value="Genomic_DNA"/>
</dbReference>
<organism evidence="2 3">
    <name type="scientific">Trifolium medium</name>
    <dbReference type="NCBI Taxonomy" id="97028"/>
    <lineage>
        <taxon>Eukaryota</taxon>
        <taxon>Viridiplantae</taxon>
        <taxon>Streptophyta</taxon>
        <taxon>Embryophyta</taxon>
        <taxon>Tracheophyta</taxon>
        <taxon>Spermatophyta</taxon>
        <taxon>Magnoliopsida</taxon>
        <taxon>eudicotyledons</taxon>
        <taxon>Gunneridae</taxon>
        <taxon>Pentapetalae</taxon>
        <taxon>rosids</taxon>
        <taxon>fabids</taxon>
        <taxon>Fabales</taxon>
        <taxon>Fabaceae</taxon>
        <taxon>Papilionoideae</taxon>
        <taxon>50 kb inversion clade</taxon>
        <taxon>NPAAA clade</taxon>
        <taxon>Hologalegina</taxon>
        <taxon>IRL clade</taxon>
        <taxon>Trifolieae</taxon>
        <taxon>Trifolium</taxon>
    </lineage>
</organism>
<feature type="region of interest" description="Disordered" evidence="1">
    <location>
        <begin position="1"/>
        <end position="61"/>
    </location>
</feature>
<accession>A0A392TTY0</accession>
<dbReference type="AlphaFoldDB" id="A0A392TTY0"/>
<proteinExistence type="predicted"/>
<sequence>MTKLSLMNNHNQANQSKHSQNNNNNNNNNKMNQNNSQAQSDYQEEGRRQRNEGCKDDVGVC</sequence>
<reference evidence="2 3" key="1">
    <citation type="journal article" date="2018" name="Front. Plant Sci.">
        <title>Red Clover (Trifolium pratense) and Zigzag Clover (T. medium) - A Picture of Genomic Similarities and Differences.</title>
        <authorList>
            <person name="Dluhosova J."/>
            <person name="Istvanek J."/>
            <person name="Nedelnik J."/>
            <person name="Repkova J."/>
        </authorList>
    </citation>
    <scope>NUCLEOTIDE SEQUENCE [LARGE SCALE GENOMIC DNA]</scope>
    <source>
        <strain evidence="3">cv. 10/8</strain>
        <tissue evidence="2">Leaf</tissue>
    </source>
</reference>
<dbReference type="Proteomes" id="UP000265520">
    <property type="component" value="Unassembled WGS sequence"/>
</dbReference>
<name>A0A392TTY0_9FABA</name>
<evidence type="ECO:0000313" key="2">
    <source>
        <dbReference type="EMBL" id="MCI63730.1"/>
    </source>
</evidence>
<evidence type="ECO:0000313" key="3">
    <source>
        <dbReference type="Proteomes" id="UP000265520"/>
    </source>
</evidence>
<keyword evidence="3" id="KW-1185">Reference proteome</keyword>
<evidence type="ECO:0000256" key="1">
    <source>
        <dbReference type="SAM" id="MobiDB-lite"/>
    </source>
</evidence>